<dbReference type="Proteomes" id="UP000008711">
    <property type="component" value="Unassembled WGS sequence"/>
</dbReference>
<reference evidence="2 3" key="1">
    <citation type="journal article" date="2007" name="Nature">
        <title>Evolution of genes and genomes on the Drosophila phylogeny.</title>
        <authorList>
            <consortium name="Drosophila 12 Genomes Consortium"/>
            <person name="Clark A.G."/>
            <person name="Eisen M.B."/>
            <person name="Smith D.R."/>
            <person name="Bergman C.M."/>
            <person name="Oliver B."/>
            <person name="Markow T.A."/>
            <person name="Kaufman T.C."/>
            <person name="Kellis M."/>
            <person name="Gelbart W."/>
            <person name="Iyer V.N."/>
            <person name="Pollard D.A."/>
            <person name="Sackton T.B."/>
            <person name="Larracuente A.M."/>
            <person name="Singh N.D."/>
            <person name="Abad J.P."/>
            <person name="Abt D.N."/>
            <person name="Adryan B."/>
            <person name="Aguade M."/>
            <person name="Akashi H."/>
            <person name="Anderson W.W."/>
            <person name="Aquadro C.F."/>
            <person name="Ardell D.H."/>
            <person name="Arguello R."/>
            <person name="Artieri C.G."/>
            <person name="Barbash D.A."/>
            <person name="Barker D."/>
            <person name="Barsanti P."/>
            <person name="Batterham P."/>
            <person name="Batzoglou S."/>
            <person name="Begun D."/>
            <person name="Bhutkar A."/>
            <person name="Blanco E."/>
            <person name="Bosak S.A."/>
            <person name="Bradley R.K."/>
            <person name="Brand A.D."/>
            <person name="Brent M.R."/>
            <person name="Brooks A.N."/>
            <person name="Brown R.H."/>
            <person name="Butlin R.K."/>
            <person name="Caggese C."/>
            <person name="Calvi B.R."/>
            <person name="Bernardo de Carvalho A."/>
            <person name="Caspi A."/>
            <person name="Castrezana S."/>
            <person name="Celniker S.E."/>
            <person name="Chang J.L."/>
            <person name="Chapple C."/>
            <person name="Chatterji S."/>
            <person name="Chinwalla A."/>
            <person name="Civetta A."/>
            <person name="Clifton S.W."/>
            <person name="Comeron J.M."/>
            <person name="Costello J.C."/>
            <person name="Coyne J.A."/>
            <person name="Daub J."/>
            <person name="David R.G."/>
            <person name="Delcher A.L."/>
            <person name="Delehaunty K."/>
            <person name="Do C.B."/>
            <person name="Ebling H."/>
            <person name="Edwards K."/>
            <person name="Eickbush T."/>
            <person name="Evans J.D."/>
            <person name="Filipski A."/>
            <person name="Findeiss S."/>
            <person name="Freyhult E."/>
            <person name="Fulton L."/>
            <person name="Fulton R."/>
            <person name="Garcia A.C."/>
            <person name="Gardiner A."/>
            <person name="Garfield D.A."/>
            <person name="Garvin B.E."/>
            <person name="Gibson G."/>
            <person name="Gilbert D."/>
            <person name="Gnerre S."/>
            <person name="Godfrey J."/>
            <person name="Good R."/>
            <person name="Gotea V."/>
            <person name="Gravely B."/>
            <person name="Greenberg A.J."/>
            <person name="Griffiths-Jones S."/>
            <person name="Gross S."/>
            <person name="Guigo R."/>
            <person name="Gustafson E.A."/>
            <person name="Haerty W."/>
            <person name="Hahn M.W."/>
            <person name="Halligan D.L."/>
            <person name="Halpern A.L."/>
            <person name="Halter G.M."/>
            <person name="Han M.V."/>
            <person name="Heger A."/>
            <person name="Hillier L."/>
            <person name="Hinrichs A.S."/>
            <person name="Holmes I."/>
            <person name="Hoskins R.A."/>
            <person name="Hubisz M.J."/>
            <person name="Hultmark D."/>
            <person name="Huntley M.A."/>
            <person name="Jaffe D.B."/>
            <person name="Jagadeeshan S."/>
            <person name="Jeck W.R."/>
            <person name="Johnson J."/>
            <person name="Jones C.D."/>
            <person name="Jordan W.C."/>
            <person name="Karpen G.H."/>
            <person name="Kataoka E."/>
            <person name="Keightley P.D."/>
            <person name="Kheradpour P."/>
            <person name="Kirkness E.F."/>
            <person name="Koerich L.B."/>
            <person name="Kristiansen K."/>
            <person name="Kudrna D."/>
            <person name="Kulathinal R.J."/>
            <person name="Kumar S."/>
            <person name="Kwok R."/>
            <person name="Lander E."/>
            <person name="Langley C.H."/>
            <person name="Lapoint R."/>
            <person name="Lazzaro B.P."/>
            <person name="Lee S.J."/>
            <person name="Levesque L."/>
            <person name="Li R."/>
            <person name="Lin C.F."/>
            <person name="Lin M.F."/>
            <person name="Lindblad-Toh K."/>
            <person name="Llopart A."/>
            <person name="Long M."/>
            <person name="Low L."/>
            <person name="Lozovsky E."/>
            <person name="Lu J."/>
            <person name="Luo M."/>
            <person name="Machado C.A."/>
            <person name="Makalowski W."/>
            <person name="Marzo M."/>
            <person name="Matsuda M."/>
            <person name="Matzkin L."/>
            <person name="McAllister B."/>
            <person name="McBride C.S."/>
            <person name="McKernan B."/>
            <person name="McKernan K."/>
            <person name="Mendez-Lago M."/>
            <person name="Minx P."/>
            <person name="Mollenhauer M.U."/>
            <person name="Montooth K."/>
            <person name="Mount S.M."/>
            <person name="Mu X."/>
            <person name="Myers E."/>
            <person name="Negre B."/>
            <person name="Newfeld S."/>
            <person name="Nielsen R."/>
            <person name="Noor M.A."/>
            <person name="O'Grady P."/>
            <person name="Pachter L."/>
            <person name="Papaceit M."/>
            <person name="Parisi M.J."/>
            <person name="Parisi M."/>
            <person name="Parts L."/>
            <person name="Pedersen J.S."/>
            <person name="Pesole G."/>
            <person name="Phillippy A.M."/>
            <person name="Ponting C.P."/>
            <person name="Pop M."/>
            <person name="Porcelli D."/>
            <person name="Powell J.R."/>
            <person name="Prohaska S."/>
            <person name="Pruitt K."/>
            <person name="Puig M."/>
            <person name="Quesneville H."/>
            <person name="Ram K.R."/>
            <person name="Rand D."/>
            <person name="Rasmussen M.D."/>
            <person name="Reed L.K."/>
            <person name="Reenan R."/>
            <person name="Reily A."/>
            <person name="Remington K.A."/>
            <person name="Rieger T.T."/>
            <person name="Ritchie M.G."/>
            <person name="Robin C."/>
            <person name="Rogers Y.H."/>
            <person name="Rohde C."/>
            <person name="Rozas J."/>
            <person name="Rubenfield M.J."/>
            <person name="Ruiz A."/>
            <person name="Russo S."/>
            <person name="Salzberg S.L."/>
            <person name="Sanchez-Gracia A."/>
            <person name="Saranga D.J."/>
            <person name="Sato H."/>
            <person name="Schaeffer S.W."/>
            <person name="Schatz M.C."/>
            <person name="Schlenke T."/>
            <person name="Schwartz R."/>
            <person name="Segarra C."/>
            <person name="Singh R.S."/>
            <person name="Sirot L."/>
            <person name="Sirota M."/>
            <person name="Sisneros N.B."/>
            <person name="Smith C.D."/>
            <person name="Smith T.F."/>
            <person name="Spieth J."/>
            <person name="Stage D.E."/>
            <person name="Stark A."/>
            <person name="Stephan W."/>
            <person name="Strausberg R.L."/>
            <person name="Strempel S."/>
            <person name="Sturgill D."/>
            <person name="Sutton G."/>
            <person name="Sutton G.G."/>
            <person name="Tao W."/>
            <person name="Teichmann S."/>
            <person name="Tobari Y.N."/>
            <person name="Tomimura Y."/>
            <person name="Tsolas J.M."/>
            <person name="Valente V.L."/>
            <person name="Venter E."/>
            <person name="Venter J.C."/>
            <person name="Vicario S."/>
            <person name="Vieira F.G."/>
            <person name="Vilella A.J."/>
            <person name="Villasante A."/>
            <person name="Walenz B."/>
            <person name="Wang J."/>
            <person name="Wasserman M."/>
            <person name="Watts T."/>
            <person name="Wilson D."/>
            <person name="Wilson R.K."/>
            <person name="Wing R.A."/>
            <person name="Wolfner M.F."/>
            <person name="Wong A."/>
            <person name="Wong G.K."/>
            <person name="Wu C.I."/>
            <person name="Wu G."/>
            <person name="Yamamoto D."/>
            <person name="Yang H.P."/>
            <person name="Yang S.P."/>
            <person name="Yorke J.A."/>
            <person name="Yoshida K."/>
            <person name="Zdobnov E."/>
            <person name="Zhang P."/>
            <person name="Zhang Y."/>
            <person name="Zimin A.V."/>
            <person name="Baldwin J."/>
            <person name="Abdouelleil A."/>
            <person name="Abdulkadir J."/>
            <person name="Abebe A."/>
            <person name="Abera B."/>
            <person name="Abreu J."/>
            <person name="Acer S.C."/>
            <person name="Aftuck L."/>
            <person name="Alexander A."/>
            <person name="An P."/>
            <person name="Anderson E."/>
            <person name="Anderson S."/>
            <person name="Arachi H."/>
            <person name="Azer M."/>
            <person name="Bachantsang P."/>
            <person name="Barry A."/>
            <person name="Bayul T."/>
            <person name="Berlin A."/>
            <person name="Bessette D."/>
            <person name="Bloom T."/>
            <person name="Blye J."/>
            <person name="Boguslavskiy L."/>
            <person name="Bonnet C."/>
            <person name="Boukhgalter B."/>
            <person name="Bourzgui I."/>
            <person name="Brown A."/>
            <person name="Cahill P."/>
            <person name="Channer S."/>
            <person name="Cheshatsang Y."/>
            <person name="Chuda L."/>
            <person name="Citroen M."/>
            <person name="Collymore A."/>
            <person name="Cooke P."/>
            <person name="Costello M."/>
            <person name="D'Aco K."/>
            <person name="Daza R."/>
            <person name="De Haan G."/>
            <person name="DeGray S."/>
            <person name="DeMaso C."/>
            <person name="Dhargay N."/>
            <person name="Dooley K."/>
            <person name="Dooley E."/>
            <person name="Doricent M."/>
            <person name="Dorje P."/>
            <person name="Dorjee K."/>
            <person name="Dupes A."/>
            <person name="Elong R."/>
            <person name="Falk J."/>
            <person name="Farina A."/>
            <person name="Faro S."/>
            <person name="Ferguson D."/>
            <person name="Fisher S."/>
            <person name="Foley C.D."/>
            <person name="Franke A."/>
            <person name="Friedrich D."/>
            <person name="Gadbois L."/>
            <person name="Gearin G."/>
            <person name="Gearin C.R."/>
            <person name="Giannoukos G."/>
            <person name="Goode T."/>
            <person name="Graham J."/>
            <person name="Grandbois E."/>
            <person name="Grewal S."/>
            <person name="Gyaltsen K."/>
            <person name="Hafez N."/>
            <person name="Hagos B."/>
            <person name="Hall J."/>
            <person name="Henson C."/>
            <person name="Hollinger A."/>
            <person name="Honan T."/>
            <person name="Huard M.D."/>
            <person name="Hughes L."/>
            <person name="Hurhula B."/>
            <person name="Husby M.E."/>
            <person name="Kamat A."/>
            <person name="Kanga B."/>
            <person name="Kashin S."/>
            <person name="Khazanovich D."/>
            <person name="Kisner P."/>
            <person name="Lance K."/>
            <person name="Lara M."/>
            <person name="Lee W."/>
            <person name="Lennon N."/>
            <person name="Letendre F."/>
            <person name="LeVine R."/>
            <person name="Lipovsky A."/>
            <person name="Liu X."/>
            <person name="Liu J."/>
            <person name="Liu S."/>
            <person name="Lokyitsang T."/>
            <person name="Lokyitsang Y."/>
            <person name="Lubonja R."/>
            <person name="Lui A."/>
            <person name="MacDonald P."/>
            <person name="Magnisalis V."/>
            <person name="Maru K."/>
            <person name="Matthews C."/>
            <person name="McCusker W."/>
            <person name="McDonough S."/>
            <person name="Mehta T."/>
            <person name="Meldrim J."/>
            <person name="Meneus L."/>
            <person name="Mihai O."/>
            <person name="Mihalev A."/>
            <person name="Mihova T."/>
            <person name="Mittelman R."/>
            <person name="Mlenga V."/>
            <person name="Montmayeur A."/>
            <person name="Mulrain L."/>
            <person name="Navidi A."/>
            <person name="Naylor J."/>
            <person name="Negash T."/>
            <person name="Nguyen T."/>
            <person name="Nguyen N."/>
            <person name="Nicol R."/>
            <person name="Norbu C."/>
            <person name="Norbu N."/>
            <person name="Novod N."/>
            <person name="O'Neill B."/>
            <person name="Osman S."/>
            <person name="Markiewicz E."/>
            <person name="Oyono O.L."/>
            <person name="Patti C."/>
            <person name="Phunkhang P."/>
            <person name="Pierre F."/>
            <person name="Priest M."/>
            <person name="Raghuraman S."/>
            <person name="Rege F."/>
            <person name="Reyes R."/>
            <person name="Rise C."/>
            <person name="Rogov P."/>
            <person name="Ross K."/>
            <person name="Ryan E."/>
            <person name="Settipalli S."/>
            <person name="Shea T."/>
            <person name="Sherpa N."/>
            <person name="Shi L."/>
            <person name="Shih D."/>
            <person name="Sparrow T."/>
            <person name="Spaulding J."/>
            <person name="Stalker J."/>
            <person name="Stange-Thomann N."/>
            <person name="Stavropoulos S."/>
            <person name="Stone C."/>
            <person name="Strader C."/>
            <person name="Tesfaye S."/>
            <person name="Thomson T."/>
            <person name="Thoulutsang Y."/>
            <person name="Thoulutsang D."/>
            <person name="Topham K."/>
            <person name="Topping I."/>
            <person name="Tsamla T."/>
            <person name="Vassiliev H."/>
            <person name="Vo A."/>
            <person name="Wangchuk T."/>
            <person name="Wangdi T."/>
            <person name="Weiand M."/>
            <person name="Wilkinson J."/>
            <person name="Wilson A."/>
            <person name="Yadav S."/>
            <person name="Young G."/>
            <person name="Yu Q."/>
            <person name="Zembek L."/>
            <person name="Zhong D."/>
            <person name="Zimmer A."/>
            <person name="Zwirko Z."/>
            <person name="Jaffe D.B."/>
            <person name="Alvarez P."/>
            <person name="Brockman W."/>
            <person name="Butler J."/>
            <person name="Chin C."/>
            <person name="Gnerre S."/>
            <person name="Grabherr M."/>
            <person name="Kleber M."/>
            <person name="Mauceli E."/>
            <person name="MacCallum I."/>
        </authorList>
    </citation>
    <scope>NUCLEOTIDE SEQUENCE [LARGE SCALE GENOMIC DNA]</scope>
    <source>
        <strain evidence="2 3">TSC#14021-0224.01</strain>
    </source>
</reference>
<feature type="region of interest" description="Disordered" evidence="1">
    <location>
        <begin position="42"/>
        <end position="71"/>
    </location>
</feature>
<dbReference type="OrthoDB" id="7846605at2759"/>
<evidence type="ECO:0000256" key="1">
    <source>
        <dbReference type="SAM" id="MobiDB-lite"/>
    </source>
</evidence>
<sequence length="71" mass="8092">MSDNKASSSRSRHPVMQFSTAMGTPETKRKMLLYRRLLSRELARDGKNPKEIARASSRRLQEQDGGRCPKS</sequence>
<evidence type="ECO:0000313" key="2">
    <source>
        <dbReference type="EMBL" id="EDV59012.1"/>
    </source>
</evidence>
<protein>
    <submittedName>
        <fullName evidence="2">Uncharacterized protein</fullName>
    </submittedName>
</protein>
<reference evidence="2 3" key="2">
    <citation type="journal article" date="2008" name="Bioinformatics">
        <title>Assembly reconciliation.</title>
        <authorList>
            <person name="Zimin A.V."/>
            <person name="Smith D.R."/>
            <person name="Sutton G."/>
            <person name="Yorke J.A."/>
        </authorList>
    </citation>
    <scope>NUCLEOTIDE SEQUENCE [LARGE SCALE GENOMIC DNA]</scope>
    <source>
        <strain evidence="2 3">TSC#14021-0224.01</strain>
    </source>
</reference>
<organism evidence="2 3">
    <name type="scientific">Drosophila erecta</name>
    <name type="common">Fruit fly</name>
    <dbReference type="NCBI Taxonomy" id="7220"/>
    <lineage>
        <taxon>Eukaryota</taxon>
        <taxon>Metazoa</taxon>
        <taxon>Ecdysozoa</taxon>
        <taxon>Arthropoda</taxon>
        <taxon>Hexapoda</taxon>
        <taxon>Insecta</taxon>
        <taxon>Pterygota</taxon>
        <taxon>Neoptera</taxon>
        <taxon>Endopterygota</taxon>
        <taxon>Diptera</taxon>
        <taxon>Brachycera</taxon>
        <taxon>Muscomorpha</taxon>
        <taxon>Ephydroidea</taxon>
        <taxon>Drosophilidae</taxon>
        <taxon>Drosophila</taxon>
        <taxon>Sophophora</taxon>
    </lineage>
</organism>
<evidence type="ECO:0000313" key="3">
    <source>
        <dbReference type="Proteomes" id="UP000008711"/>
    </source>
</evidence>
<dbReference type="EMBL" id="CH954177">
    <property type="protein sequence ID" value="EDV59012.1"/>
    <property type="molecule type" value="Genomic_DNA"/>
</dbReference>
<gene>
    <name evidence="2" type="primary">Dere\GG23654</name>
    <name evidence="2" type="synonym">dere_GLEANR_8456</name>
    <name evidence="2" type="synonym">GG23654</name>
    <name evidence="2" type="ORF">Dere_GG23654</name>
</gene>
<accession>B3N5D3</accession>
<dbReference type="HOGENOM" id="CLU_202071_0_0_1"/>
<dbReference type="eggNOG" id="ENOG502RP33">
    <property type="taxonomic scope" value="Eukaryota"/>
</dbReference>
<dbReference type="KEGG" id="der:6541557"/>
<dbReference type="OMA" id="MPNEKQS"/>
<keyword evidence="3" id="KW-1185">Reference proteome</keyword>
<proteinExistence type="predicted"/>
<dbReference type="PhylomeDB" id="B3N5D3"/>
<name>B3N5D3_DROER</name>
<dbReference type="AlphaFoldDB" id="B3N5D3"/>
<feature type="region of interest" description="Disordered" evidence="1">
    <location>
        <begin position="1"/>
        <end position="24"/>
    </location>
</feature>